<organism evidence="1 2">
    <name type="scientific">Steinernema glaseri</name>
    <dbReference type="NCBI Taxonomy" id="37863"/>
    <lineage>
        <taxon>Eukaryota</taxon>
        <taxon>Metazoa</taxon>
        <taxon>Ecdysozoa</taxon>
        <taxon>Nematoda</taxon>
        <taxon>Chromadorea</taxon>
        <taxon>Rhabditida</taxon>
        <taxon>Tylenchina</taxon>
        <taxon>Panagrolaimomorpha</taxon>
        <taxon>Strongyloidoidea</taxon>
        <taxon>Steinernematidae</taxon>
        <taxon>Steinernema</taxon>
    </lineage>
</organism>
<protein>
    <submittedName>
        <fullName evidence="2">LysR_substrate domain-containing protein</fullName>
    </submittedName>
</protein>
<keyword evidence="1" id="KW-1185">Reference proteome</keyword>
<evidence type="ECO:0000313" key="1">
    <source>
        <dbReference type="Proteomes" id="UP000095287"/>
    </source>
</evidence>
<dbReference type="WBParaSite" id="L893_g18480.t1">
    <property type="protein sequence ID" value="L893_g18480.t1"/>
    <property type="gene ID" value="L893_g18480"/>
</dbReference>
<proteinExistence type="predicted"/>
<dbReference type="Proteomes" id="UP000095287">
    <property type="component" value="Unplaced"/>
</dbReference>
<sequence length="106" mass="12089">MPYGVSKAPRFASECLRWLRKQWTHRITEISFLSRSKLCMGGMLRLNGSIHPTWCFASALERGYSAAVIPRYVLFSEALSVCDDGIRGVISHRLRWSYRACSLSAF</sequence>
<name>A0A1I7YPQ4_9BILA</name>
<accession>A0A1I7YPQ4</accession>
<evidence type="ECO:0000313" key="2">
    <source>
        <dbReference type="WBParaSite" id="L893_g18480.t1"/>
    </source>
</evidence>
<reference evidence="2" key="1">
    <citation type="submission" date="2016-11" db="UniProtKB">
        <authorList>
            <consortium name="WormBaseParasite"/>
        </authorList>
    </citation>
    <scope>IDENTIFICATION</scope>
</reference>
<dbReference type="AlphaFoldDB" id="A0A1I7YPQ4"/>